<evidence type="ECO:0000313" key="1">
    <source>
        <dbReference type="EMBL" id="HDX29873.1"/>
    </source>
</evidence>
<name>A0A7C1FIB0_9CHLR</name>
<protein>
    <submittedName>
        <fullName evidence="1">Uncharacterized protein</fullName>
    </submittedName>
</protein>
<dbReference type="AlphaFoldDB" id="A0A7C1FIB0"/>
<dbReference type="EMBL" id="DSMG01000001">
    <property type="protein sequence ID" value="HDX29873.1"/>
    <property type="molecule type" value="Genomic_DNA"/>
</dbReference>
<proteinExistence type="predicted"/>
<accession>A0A7C1FIB0</accession>
<organism evidence="1">
    <name type="scientific">Caldilinea aerophila</name>
    <dbReference type="NCBI Taxonomy" id="133453"/>
    <lineage>
        <taxon>Bacteria</taxon>
        <taxon>Bacillati</taxon>
        <taxon>Chloroflexota</taxon>
        <taxon>Caldilineae</taxon>
        <taxon>Caldilineales</taxon>
        <taxon>Caldilineaceae</taxon>
        <taxon>Caldilinea</taxon>
    </lineage>
</organism>
<reference evidence="1" key="1">
    <citation type="journal article" date="2020" name="mSystems">
        <title>Genome- and Community-Level Interaction Insights into Carbon Utilization and Element Cycling Functions of Hydrothermarchaeota in Hydrothermal Sediment.</title>
        <authorList>
            <person name="Zhou Z."/>
            <person name="Liu Y."/>
            <person name="Xu W."/>
            <person name="Pan J."/>
            <person name="Luo Z.H."/>
            <person name="Li M."/>
        </authorList>
    </citation>
    <scope>NUCLEOTIDE SEQUENCE [LARGE SCALE GENOMIC DNA]</scope>
    <source>
        <strain evidence="1">SpSt-289</strain>
    </source>
</reference>
<comment type="caution">
    <text evidence="1">The sequence shown here is derived from an EMBL/GenBank/DDBJ whole genome shotgun (WGS) entry which is preliminary data.</text>
</comment>
<gene>
    <name evidence="1" type="ORF">ENQ20_00080</name>
</gene>
<sequence>MAYPPFTYAYYRALLEALIHYGYHFVSFGEVDVERNDQVVLRHDVDLSLEAACALAEIEAACGVHSVFHVLLTADVYNPASRRSQALLARIRALGHRIGLHIDPAALPKEPAAMQERLAHLFHYANEILGSLDSYSMHRPVANGEMEYLKPQRLPFPTPPYADDDRYRNHLIYRSDSRREWRHGDLLTELKTLRGCSLHINLHPIWWTEQVISREEVLKQFLFSQHIAAEQYLCDNLSFYRAAVVATTGS</sequence>